<evidence type="ECO:0000256" key="1">
    <source>
        <dbReference type="SAM" id="MobiDB-lite"/>
    </source>
</evidence>
<comment type="caution">
    <text evidence="2">The sequence shown here is derived from an EMBL/GenBank/DDBJ whole genome shotgun (WGS) entry which is preliminary data.</text>
</comment>
<keyword evidence="3" id="KW-1185">Reference proteome</keyword>
<organism evidence="2 3">
    <name type="scientific">Blattamonas nauphoetae</name>
    <dbReference type="NCBI Taxonomy" id="2049346"/>
    <lineage>
        <taxon>Eukaryota</taxon>
        <taxon>Metamonada</taxon>
        <taxon>Preaxostyla</taxon>
        <taxon>Oxymonadida</taxon>
        <taxon>Blattamonas</taxon>
    </lineage>
</organism>
<feature type="compositionally biased region" description="Polar residues" evidence="1">
    <location>
        <begin position="1"/>
        <end position="10"/>
    </location>
</feature>
<evidence type="ECO:0000313" key="2">
    <source>
        <dbReference type="EMBL" id="KAK2956631.1"/>
    </source>
</evidence>
<protein>
    <submittedName>
        <fullName evidence="2">Uncharacterized protein</fullName>
    </submittedName>
</protein>
<feature type="compositionally biased region" description="Polar residues" evidence="1">
    <location>
        <begin position="55"/>
        <end position="68"/>
    </location>
</feature>
<accession>A0ABQ9XYU5</accession>
<name>A0ABQ9XYU5_9EUKA</name>
<reference evidence="2 3" key="1">
    <citation type="journal article" date="2022" name="bioRxiv">
        <title>Genomics of Preaxostyla Flagellates Illuminates Evolutionary Transitions and the Path Towards Mitochondrial Loss.</title>
        <authorList>
            <person name="Novak L.V.F."/>
            <person name="Treitli S.C."/>
            <person name="Pyrih J."/>
            <person name="Halakuc P."/>
            <person name="Pipaliya S.V."/>
            <person name="Vacek V."/>
            <person name="Brzon O."/>
            <person name="Soukal P."/>
            <person name="Eme L."/>
            <person name="Dacks J.B."/>
            <person name="Karnkowska A."/>
            <person name="Elias M."/>
            <person name="Hampl V."/>
        </authorList>
    </citation>
    <scope>NUCLEOTIDE SEQUENCE [LARGE SCALE GENOMIC DNA]</scope>
    <source>
        <strain evidence="2">NAU3</strain>
        <tissue evidence="2">Gut</tissue>
    </source>
</reference>
<proteinExistence type="predicted"/>
<evidence type="ECO:0000313" key="3">
    <source>
        <dbReference type="Proteomes" id="UP001281761"/>
    </source>
</evidence>
<dbReference type="EMBL" id="JARBJD010000054">
    <property type="protein sequence ID" value="KAK2956631.1"/>
    <property type="molecule type" value="Genomic_DNA"/>
</dbReference>
<feature type="region of interest" description="Disordered" evidence="1">
    <location>
        <begin position="1"/>
        <end position="68"/>
    </location>
</feature>
<dbReference type="Proteomes" id="UP001281761">
    <property type="component" value="Unassembled WGS sequence"/>
</dbReference>
<feature type="compositionally biased region" description="Basic residues" evidence="1">
    <location>
        <begin position="12"/>
        <end position="22"/>
    </location>
</feature>
<sequence>MCGTTPSPQRGTKIHIGQHHHTTSLPRNRQPSHHSRPSSCIHHPTSLHRQFLPNAPTTDPTLISSSAGHSSLHQHTVVQCVEQTTVSSFCSDAGDVRRRTREQAVGCDFEGWERNPNRSV</sequence>
<gene>
    <name evidence="2" type="ORF">BLNAU_8472</name>
</gene>